<dbReference type="Proteomes" id="UP000617628">
    <property type="component" value="Unassembled WGS sequence"/>
</dbReference>
<dbReference type="GO" id="GO:0006605">
    <property type="term" value="P:protein targeting"/>
    <property type="evidence" value="ECO:0007669"/>
    <property type="project" value="UniProtKB-UniRule"/>
</dbReference>
<feature type="transmembrane region" description="Helical" evidence="9">
    <location>
        <begin position="468"/>
        <end position="492"/>
    </location>
</feature>
<dbReference type="InterPro" id="IPR022645">
    <property type="entry name" value="SecD/SecF_bac"/>
</dbReference>
<dbReference type="RefSeq" id="WP_200354054.1">
    <property type="nucleotide sequence ID" value="NZ_JAENIL010000004.1"/>
</dbReference>
<evidence type="ECO:0000259" key="12">
    <source>
        <dbReference type="Pfam" id="PF21760"/>
    </source>
</evidence>
<dbReference type="NCBIfam" id="TIGR01129">
    <property type="entry name" value="secD"/>
    <property type="match status" value="1"/>
</dbReference>
<dbReference type="InterPro" id="IPR054384">
    <property type="entry name" value="SecDF_P1_head"/>
</dbReference>
<dbReference type="GO" id="GO:0065002">
    <property type="term" value="P:intracellular protein transmembrane transport"/>
    <property type="evidence" value="ECO:0007669"/>
    <property type="project" value="UniProtKB-UniRule"/>
</dbReference>
<dbReference type="Gene3D" id="1.20.1640.10">
    <property type="entry name" value="Multidrug efflux transporter AcrB transmembrane domain"/>
    <property type="match status" value="2"/>
</dbReference>
<dbReference type="Pfam" id="PF02355">
    <property type="entry name" value="SecD_SecF_C"/>
    <property type="match status" value="2"/>
</dbReference>
<dbReference type="InterPro" id="IPR022646">
    <property type="entry name" value="SecD/SecF_CS"/>
</dbReference>
<sequence length="863" mass="93720">MSGKYIWKLALTAIIVAFCLSYLIPMSDQDFAEHVTERSGSPEFTALMERAKTLSEESSEGNRPLSVYMALKKIANDERIDISDYFPDLQLESSLTNIEKRNNILLPTLLEDSKANLKRGLDIQGGISVTFEVDPTALAEVPVDQRNEKLSDAINIIERRVNTYGVSEPIVRPVGENRIELQLAGVNTKDNPELIDTIKAPARLEFREVHPSADPRTDPRPTGYIEMTRVQDDTEREIIQKYYVKRIPALTGKYVDDAFPRTNEVGGIEVILNFNDDGAKLFADVTEKLGSITQRGAQTRSGEVGLLAIVLDGELQSAPRVSERISGGNAQITGNFTQREAIDLANTLNNPLELPLEVVEMYEVGPSMAKDSIESGVKASVIGISAVSAFMIAYFMIGGFVALASVVLNVVIVLGVLASFNATLTLPGIAGIVLTVGMAVDANILIFERIREELRNGKNIKSAVEGGFGKVFSTIFDANVTTLLVSFVMLSLGTGPVKGFGLTLAIGVMTTMFCALIVTRVLLELIFCTGTLGKFKTLSLFTGSNYDFLKYRKPAFIASWCLVAVGLAVLVSKGDSIYGIDFTGGDEAVLTFTQKIDEGDLRKALEDADIGEANPLYQSQLGTAEELLRIQTGFEKGEAAVDALVAAFPNAGFDMIGKNEIGPSVGAEIQKNAFLSIALSLGLILLYIAFRFEIGYGIGAVVATIHDILLTIGVFVLVPGHQFTAPMVAAILLIVGYSLNDTIVVFDRIREELLLKPTMKLREVINVAMNAVLTRSLLTSITTLLASVSLMVFGKGVINDIAFTFTIGIITGTFSSIFIASPVFYFYHKGDRRSVESSHDIIPEYDWQVGSKQSPTDAPSKDQ</sequence>
<feature type="domain" description="SecDF P1 head subdomain" evidence="13">
    <location>
        <begin position="240"/>
        <end position="349"/>
    </location>
</feature>
<keyword evidence="8 9" id="KW-0472">Membrane</keyword>
<feature type="transmembrane region" description="Helical" evidence="9">
    <location>
        <begin position="554"/>
        <end position="572"/>
    </location>
</feature>
<evidence type="ECO:0000256" key="9">
    <source>
        <dbReference type="HAMAP-Rule" id="MF_01463"/>
    </source>
</evidence>
<comment type="subunit">
    <text evidence="9">Forms a complex with SecF. Part of the essential Sec protein translocation apparatus which comprises SecA, SecYEG and auxiliary proteins SecDF. Other proteins may also be involved.</text>
</comment>
<keyword evidence="15" id="KW-1185">Reference proteome</keyword>
<dbReference type="Pfam" id="PF22599">
    <property type="entry name" value="SecDF_P1_head"/>
    <property type="match status" value="1"/>
</dbReference>
<dbReference type="InterPro" id="IPR005791">
    <property type="entry name" value="SecD"/>
</dbReference>
<name>A0A934VPT3_9BACT</name>
<protein>
    <recommendedName>
        <fullName evidence="9 10">Multifunctional fusion protein</fullName>
    </recommendedName>
    <domain>
        <recommendedName>
            <fullName evidence="9">Protein translocase subunit SecD</fullName>
        </recommendedName>
    </domain>
    <domain>
        <recommendedName>
            <fullName evidence="10">Protein-export membrane protein SecF</fullName>
        </recommendedName>
    </domain>
</protein>
<evidence type="ECO:0000256" key="1">
    <source>
        <dbReference type="ARBA" id="ARBA00004651"/>
    </source>
</evidence>
<keyword evidence="7 9" id="KW-0811">Translocation</keyword>
<evidence type="ECO:0000313" key="15">
    <source>
        <dbReference type="Proteomes" id="UP000617628"/>
    </source>
</evidence>
<keyword evidence="4 9" id="KW-0812">Transmembrane</keyword>
<feature type="domain" description="Protein translocase subunit SecDF P1" evidence="12">
    <location>
        <begin position="151"/>
        <end position="210"/>
    </location>
</feature>
<feature type="transmembrane region" description="Helical" evidence="9">
    <location>
        <begin position="392"/>
        <end position="418"/>
    </location>
</feature>
<dbReference type="GO" id="GO:0015450">
    <property type="term" value="F:protein-transporting ATPase activity"/>
    <property type="evidence" value="ECO:0007669"/>
    <property type="project" value="InterPro"/>
</dbReference>
<dbReference type="PANTHER" id="PTHR30081">
    <property type="entry name" value="PROTEIN-EXPORT MEMBRANE PROTEIN SEC"/>
    <property type="match status" value="1"/>
</dbReference>
<dbReference type="AlphaFoldDB" id="A0A934VPT3"/>
<feature type="transmembrane region" description="Helical" evidence="9">
    <location>
        <begin position="6"/>
        <end position="24"/>
    </location>
</feature>
<dbReference type="PRINTS" id="PR01755">
    <property type="entry name" value="SECFTRNLCASE"/>
</dbReference>
<evidence type="ECO:0000256" key="4">
    <source>
        <dbReference type="ARBA" id="ARBA00022692"/>
    </source>
</evidence>
<evidence type="ECO:0000256" key="3">
    <source>
        <dbReference type="ARBA" id="ARBA00022475"/>
    </source>
</evidence>
<comment type="caution">
    <text evidence="14">The sequence shown here is derived from an EMBL/GenBank/DDBJ whole genome shotgun (WGS) entry which is preliminary data.</text>
</comment>
<dbReference type="SUPFAM" id="SSF82866">
    <property type="entry name" value="Multidrug efflux transporter AcrB transmembrane domain"/>
    <property type="match status" value="2"/>
</dbReference>
<evidence type="ECO:0000256" key="7">
    <source>
        <dbReference type="ARBA" id="ARBA00023010"/>
    </source>
</evidence>
<evidence type="ECO:0000256" key="5">
    <source>
        <dbReference type="ARBA" id="ARBA00022927"/>
    </source>
</evidence>
<evidence type="ECO:0000256" key="6">
    <source>
        <dbReference type="ARBA" id="ARBA00022989"/>
    </source>
</evidence>
<comment type="similarity">
    <text evidence="10">Belongs to the SecD/SecF family. SecF subfamily.</text>
</comment>
<feature type="transmembrane region" description="Helical" evidence="9">
    <location>
        <begin position="504"/>
        <end position="533"/>
    </location>
</feature>
<evidence type="ECO:0000259" key="13">
    <source>
        <dbReference type="Pfam" id="PF22599"/>
    </source>
</evidence>
<dbReference type="Gene3D" id="3.30.1360.200">
    <property type="match status" value="1"/>
</dbReference>
<keyword evidence="6 9" id="KW-1133">Transmembrane helix</keyword>
<evidence type="ECO:0000256" key="10">
    <source>
        <dbReference type="HAMAP-Rule" id="MF_01464"/>
    </source>
</evidence>
<feature type="transmembrane region" description="Helical" evidence="9">
    <location>
        <begin position="673"/>
        <end position="690"/>
    </location>
</feature>
<evidence type="ECO:0000259" key="11">
    <source>
        <dbReference type="Pfam" id="PF02355"/>
    </source>
</evidence>
<dbReference type="Pfam" id="PF07549">
    <property type="entry name" value="Sec_GG"/>
    <property type="match status" value="1"/>
</dbReference>
<comment type="subcellular location">
    <subcellularLocation>
        <location evidence="1 9">Cell membrane</location>
        <topology evidence="1 9">Multi-pass membrane protein</topology>
    </subcellularLocation>
</comment>
<organism evidence="14 15">
    <name type="scientific">Pelagicoccus mobilis</name>
    <dbReference type="NCBI Taxonomy" id="415221"/>
    <lineage>
        <taxon>Bacteria</taxon>
        <taxon>Pseudomonadati</taxon>
        <taxon>Verrucomicrobiota</taxon>
        <taxon>Opitutia</taxon>
        <taxon>Puniceicoccales</taxon>
        <taxon>Pelagicoccaceae</taxon>
        <taxon>Pelagicoccus</taxon>
    </lineage>
</organism>
<comment type="function">
    <text evidence="9">Part of the Sec protein translocase complex. Interacts with the SecYEG preprotein conducting channel. SecDF uses the proton motive force (PMF) to complete protein translocation after the ATP-dependent function of SecA.</text>
</comment>
<evidence type="ECO:0000313" key="14">
    <source>
        <dbReference type="EMBL" id="MBK1875839.1"/>
    </source>
</evidence>
<dbReference type="GO" id="GO:0005886">
    <property type="term" value="C:plasma membrane"/>
    <property type="evidence" value="ECO:0007669"/>
    <property type="project" value="UniProtKB-SubCell"/>
</dbReference>
<reference evidence="14" key="1">
    <citation type="submission" date="2021-01" db="EMBL/GenBank/DDBJ databases">
        <title>Modified the classification status of verrucomicrobia.</title>
        <authorList>
            <person name="Feng X."/>
        </authorList>
    </citation>
    <scope>NUCLEOTIDE SEQUENCE</scope>
    <source>
        <strain evidence="14">KCTC 13126</strain>
    </source>
</reference>
<dbReference type="Pfam" id="PF21760">
    <property type="entry name" value="SecD_1st"/>
    <property type="match status" value="1"/>
</dbReference>
<dbReference type="InterPro" id="IPR055344">
    <property type="entry name" value="SecD_SecF_C_bact"/>
</dbReference>
<dbReference type="HAMAP" id="MF_01463_B">
    <property type="entry name" value="SecD_B"/>
    <property type="match status" value="1"/>
</dbReference>
<feature type="transmembrane region" description="Helical" evidence="9">
    <location>
        <begin position="724"/>
        <end position="746"/>
    </location>
</feature>
<dbReference type="FunFam" id="1.20.1640.10:FF:000004">
    <property type="entry name" value="Protein translocase subunit SecD"/>
    <property type="match status" value="1"/>
</dbReference>
<comment type="similarity">
    <text evidence="9">Belongs to the SecD/SecF family. SecD subfamily.</text>
</comment>
<keyword evidence="2 9" id="KW-0813">Transport</keyword>
<dbReference type="InterPro" id="IPR022813">
    <property type="entry name" value="SecD/SecF_arch_bac"/>
</dbReference>
<accession>A0A934VPT3</accession>
<dbReference type="Gene3D" id="3.30.70.3400">
    <property type="match status" value="1"/>
</dbReference>
<dbReference type="NCBIfam" id="TIGR00966">
    <property type="entry name" value="transloc_SecF"/>
    <property type="match status" value="1"/>
</dbReference>
<dbReference type="InterPro" id="IPR048634">
    <property type="entry name" value="SecD_SecF_C"/>
</dbReference>
<gene>
    <name evidence="9 14" type="primary">secD</name>
    <name evidence="10" type="synonym">secF</name>
    <name evidence="14" type="ORF">JIN87_03105</name>
</gene>
<dbReference type="InterPro" id="IPR048631">
    <property type="entry name" value="SecD_1st"/>
</dbReference>
<feature type="domain" description="Protein export membrane protein SecD/SecF C-terminal" evidence="11">
    <location>
        <begin position="356"/>
        <end position="519"/>
    </location>
</feature>
<feature type="transmembrane region" description="Helical" evidence="9">
    <location>
        <begin position="424"/>
        <end position="447"/>
    </location>
</feature>
<dbReference type="InterPro" id="IPR005665">
    <property type="entry name" value="SecF_bac"/>
</dbReference>
<evidence type="ECO:0000256" key="8">
    <source>
        <dbReference type="ARBA" id="ARBA00023136"/>
    </source>
</evidence>
<comment type="subunit">
    <text evidence="10">Forms a complex with SecD. Part of the essential Sec protein translocation apparatus which comprises SecA, SecYEG and auxiliary proteins SecDF. Other proteins may also be involved.</text>
</comment>
<proteinExistence type="inferred from homology"/>
<feature type="domain" description="Protein export membrane protein SecD/SecF C-terminal" evidence="11">
    <location>
        <begin position="655"/>
        <end position="829"/>
    </location>
</feature>
<evidence type="ECO:0000256" key="2">
    <source>
        <dbReference type="ARBA" id="ARBA00022448"/>
    </source>
</evidence>
<dbReference type="NCBIfam" id="TIGR00916">
    <property type="entry name" value="2A0604s01"/>
    <property type="match status" value="2"/>
</dbReference>
<feature type="transmembrane region" description="Helical" evidence="9">
    <location>
        <begin position="767"/>
        <end position="793"/>
    </location>
</feature>
<dbReference type="PANTHER" id="PTHR30081:SF1">
    <property type="entry name" value="PROTEIN TRANSLOCASE SUBUNIT SECD"/>
    <property type="match status" value="1"/>
</dbReference>
<feature type="transmembrane region" description="Helical" evidence="9">
    <location>
        <begin position="697"/>
        <end position="718"/>
    </location>
</feature>
<keyword evidence="5 9" id="KW-0653">Protein transport</keyword>
<dbReference type="EMBL" id="JAENIL010000004">
    <property type="protein sequence ID" value="MBK1875839.1"/>
    <property type="molecule type" value="Genomic_DNA"/>
</dbReference>
<keyword evidence="3 9" id="KW-1003">Cell membrane</keyword>
<dbReference type="HAMAP" id="MF_01464_B">
    <property type="entry name" value="SecF_B"/>
    <property type="match status" value="1"/>
</dbReference>
<dbReference type="GO" id="GO:0043952">
    <property type="term" value="P:protein transport by the Sec complex"/>
    <property type="evidence" value="ECO:0007669"/>
    <property type="project" value="UniProtKB-UniRule"/>
</dbReference>
<feature type="transmembrane region" description="Helical" evidence="9">
    <location>
        <begin position="805"/>
        <end position="827"/>
    </location>
</feature>
<comment type="caution">
    <text evidence="9">Lacks conserved residue(s) required for the propagation of feature annotation.</text>
</comment>